<sequence>MITAQNVNHLKLSPHMPGNSRVEAKKRRVERGVGDEQLTMRVFLALILTRIPPGKWLLSLDRTNWDFGESPMNLLVLGVVQGGYTIPLVWDALEHTGKSDTHTRMWLVSQLLRVFPASRWRGLVADREFIGAEWFRFLRKSRIKRAVRVKKNTRLDGLRASEWFDDIAQGQNRCLAEKAWVFGEVMQVVATRSPAGDLVLIATDFNVWDTVVLYRMRWSVECTFGSLKSRGFDLERTGMSDPQALERLFGFVVLAWLSCLQVGVWRSQHKPIKTLKHGRKAISLPAYGTQYLIHALRWGHETLPALLLLLTQPVSPLGQQKSRVVGY</sequence>
<reference evidence="3 4" key="1">
    <citation type="submission" date="2024-09" db="EMBL/GenBank/DDBJ databases">
        <authorList>
            <person name="Sun Q."/>
            <person name="Mori K."/>
        </authorList>
    </citation>
    <scope>NUCLEOTIDE SEQUENCE [LARGE SCALE GENOMIC DNA]</scope>
    <source>
        <strain evidence="3 4">JCM 13503</strain>
    </source>
</reference>
<accession>A0ABV6AUP6</accession>
<feature type="domain" description="Transposase IS4-like" evidence="2">
    <location>
        <begin position="95"/>
        <end position="256"/>
    </location>
</feature>
<evidence type="ECO:0000313" key="4">
    <source>
        <dbReference type="Proteomes" id="UP001589733"/>
    </source>
</evidence>
<evidence type="ECO:0000313" key="3">
    <source>
        <dbReference type="EMBL" id="MFB9991165.1"/>
    </source>
</evidence>
<name>A0ABV6AUP6_9DEIO</name>
<dbReference type="SUPFAM" id="SSF53098">
    <property type="entry name" value="Ribonuclease H-like"/>
    <property type="match status" value="1"/>
</dbReference>
<keyword evidence="4" id="KW-1185">Reference proteome</keyword>
<gene>
    <name evidence="3" type="ORF">ACFFLM_04090</name>
</gene>
<comment type="caution">
    <text evidence="3">The sequence shown here is derived from an EMBL/GenBank/DDBJ whole genome shotgun (WGS) entry which is preliminary data.</text>
</comment>
<protein>
    <submittedName>
        <fullName evidence="3">IS4 family transposase</fullName>
    </submittedName>
</protein>
<dbReference type="EMBL" id="JBHLYR010000013">
    <property type="protein sequence ID" value="MFB9991165.1"/>
    <property type="molecule type" value="Genomic_DNA"/>
</dbReference>
<dbReference type="Pfam" id="PF01609">
    <property type="entry name" value="DDE_Tnp_1"/>
    <property type="match status" value="1"/>
</dbReference>
<dbReference type="Proteomes" id="UP001589733">
    <property type="component" value="Unassembled WGS sequence"/>
</dbReference>
<dbReference type="InterPro" id="IPR012337">
    <property type="entry name" value="RNaseH-like_sf"/>
</dbReference>
<dbReference type="InterPro" id="IPR002559">
    <property type="entry name" value="Transposase_11"/>
</dbReference>
<evidence type="ECO:0000256" key="1">
    <source>
        <dbReference type="SAM" id="MobiDB-lite"/>
    </source>
</evidence>
<organism evidence="3 4">
    <name type="scientific">Deinococcus oregonensis</name>
    <dbReference type="NCBI Taxonomy" id="1805970"/>
    <lineage>
        <taxon>Bacteria</taxon>
        <taxon>Thermotogati</taxon>
        <taxon>Deinococcota</taxon>
        <taxon>Deinococci</taxon>
        <taxon>Deinococcales</taxon>
        <taxon>Deinococcaceae</taxon>
        <taxon>Deinococcus</taxon>
    </lineage>
</organism>
<feature type="region of interest" description="Disordered" evidence="1">
    <location>
        <begin position="1"/>
        <end position="28"/>
    </location>
</feature>
<dbReference type="NCBIfam" id="NF033591">
    <property type="entry name" value="transpos_IS4_2"/>
    <property type="match status" value="1"/>
</dbReference>
<proteinExistence type="predicted"/>
<dbReference type="InterPro" id="IPR047658">
    <property type="entry name" value="IS4-like_transpos"/>
</dbReference>
<evidence type="ECO:0000259" key="2">
    <source>
        <dbReference type="Pfam" id="PF01609"/>
    </source>
</evidence>
<dbReference type="RefSeq" id="WP_380006209.1">
    <property type="nucleotide sequence ID" value="NZ_JBHLYR010000013.1"/>
</dbReference>